<evidence type="ECO:0000256" key="1">
    <source>
        <dbReference type="ARBA" id="ARBA00011738"/>
    </source>
</evidence>
<dbReference type="Gene3D" id="3.30.70.100">
    <property type="match status" value="1"/>
</dbReference>
<dbReference type="PANTHER" id="PTHR33178:SF10">
    <property type="entry name" value="STRESS-RESPONSE A_B BARREL DOMAIN-CONTAINING PROTEIN"/>
    <property type="match status" value="1"/>
</dbReference>
<organism evidence="3 4">
    <name type="scientific">Nocardia jinanensis</name>
    <dbReference type="NCBI Taxonomy" id="382504"/>
    <lineage>
        <taxon>Bacteria</taxon>
        <taxon>Bacillati</taxon>
        <taxon>Actinomycetota</taxon>
        <taxon>Actinomycetes</taxon>
        <taxon>Mycobacteriales</taxon>
        <taxon>Nocardiaceae</taxon>
        <taxon>Nocardia</taxon>
    </lineage>
</organism>
<dbReference type="InterPro" id="IPR011008">
    <property type="entry name" value="Dimeric_a/b-barrel"/>
</dbReference>
<dbReference type="RefSeq" id="WP_058856037.1">
    <property type="nucleotide sequence ID" value="NZ_BMMH01000006.1"/>
</dbReference>
<dbReference type="AlphaFoldDB" id="A0A917VTX7"/>
<comment type="caution">
    <text evidence="3">The sequence shown here is derived from an EMBL/GenBank/DDBJ whole genome shotgun (WGS) entry which is preliminary data.</text>
</comment>
<dbReference type="Proteomes" id="UP000638263">
    <property type="component" value="Unassembled WGS sequence"/>
</dbReference>
<protein>
    <recommendedName>
        <fullName evidence="2">Stress-response A/B barrel domain-containing protein</fullName>
    </recommendedName>
</protein>
<evidence type="ECO:0000259" key="2">
    <source>
        <dbReference type="PROSITE" id="PS51502"/>
    </source>
</evidence>
<keyword evidence="4" id="KW-1185">Reference proteome</keyword>
<dbReference type="InterPro" id="IPR013097">
    <property type="entry name" value="Dabb"/>
</dbReference>
<proteinExistence type="predicted"/>
<comment type="subunit">
    <text evidence="1">Homodimer.</text>
</comment>
<dbReference type="InterPro" id="IPR044662">
    <property type="entry name" value="HS1/DABB1-like"/>
</dbReference>
<dbReference type="EMBL" id="BMMH01000006">
    <property type="protein sequence ID" value="GGL17406.1"/>
    <property type="molecule type" value="Genomic_DNA"/>
</dbReference>
<gene>
    <name evidence="3" type="ORF">GCM10011588_35130</name>
</gene>
<dbReference type="Pfam" id="PF07876">
    <property type="entry name" value="Dabb"/>
    <property type="match status" value="1"/>
</dbReference>
<dbReference type="SUPFAM" id="SSF54909">
    <property type="entry name" value="Dimeric alpha+beta barrel"/>
    <property type="match status" value="1"/>
</dbReference>
<dbReference type="PROSITE" id="PS51502">
    <property type="entry name" value="S_R_A_B_BARREL"/>
    <property type="match status" value="1"/>
</dbReference>
<name>A0A917VTX7_9NOCA</name>
<evidence type="ECO:0000313" key="3">
    <source>
        <dbReference type="EMBL" id="GGL17406.1"/>
    </source>
</evidence>
<dbReference type="PANTHER" id="PTHR33178">
    <property type="match status" value="1"/>
</dbReference>
<reference evidence="3" key="1">
    <citation type="journal article" date="2014" name="Int. J. Syst. Evol. Microbiol.">
        <title>Complete genome sequence of Corynebacterium casei LMG S-19264T (=DSM 44701T), isolated from a smear-ripened cheese.</title>
        <authorList>
            <consortium name="US DOE Joint Genome Institute (JGI-PGF)"/>
            <person name="Walter F."/>
            <person name="Albersmeier A."/>
            <person name="Kalinowski J."/>
            <person name="Ruckert C."/>
        </authorList>
    </citation>
    <scope>NUCLEOTIDE SEQUENCE</scope>
    <source>
        <strain evidence="3">CGMCC 4.3508</strain>
    </source>
</reference>
<reference evidence="3" key="2">
    <citation type="submission" date="2020-09" db="EMBL/GenBank/DDBJ databases">
        <authorList>
            <person name="Sun Q."/>
            <person name="Zhou Y."/>
        </authorList>
    </citation>
    <scope>NUCLEOTIDE SEQUENCE</scope>
    <source>
        <strain evidence="3">CGMCC 4.3508</strain>
    </source>
</reference>
<feature type="domain" description="Stress-response A/B barrel" evidence="2">
    <location>
        <begin position="2"/>
        <end position="95"/>
    </location>
</feature>
<accession>A0A917VTX7</accession>
<evidence type="ECO:0000313" key="4">
    <source>
        <dbReference type="Proteomes" id="UP000638263"/>
    </source>
</evidence>
<dbReference type="SMART" id="SM00886">
    <property type="entry name" value="Dabb"/>
    <property type="match status" value="1"/>
</dbReference>
<sequence length="109" mass="11684">MFNHVGHLTLVPETTDAQIEGIADALLALPDRIDGLVSAEVVRDAGLSDGNATLRFHLRFEAQPAWEAYRTHPAHVAVIADHIAPVVSAKAFVQYDDNTVRTSGVEAAA</sequence>